<protein>
    <submittedName>
        <fullName evidence="2">Uncharacterized protein</fullName>
    </submittedName>
</protein>
<evidence type="ECO:0000313" key="2">
    <source>
        <dbReference type="EMBL" id="MDH6060795.1"/>
    </source>
</evidence>
<name>A0AA43KC89_9CYAN</name>
<keyword evidence="1" id="KW-0812">Transmembrane</keyword>
<evidence type="ECO:0000313" key="3">
    <source>
        <dbReference type="Proteomes" id="UP001159387"/>
    </source>
</evidence>
<proteinExistence type="predicted"/>
<accession>A0AA43KC89</accession>
<dbReference type="AlphaFoldDB" id="A0AA43KC89"/>
<feature type="transmembrane region" description="Helical" evidence="1">
    <location>
        <begin position="20"/>
        <end position="41"/>
    </location>
</feature>
<keyword evidence="1" id="KW-0472">Membrane</keyword>
<organism evidence="2 3">
    <name type="scientific">Chrysosporum bergii ANA360D</name>
    <dbReference type="NCBI Taxonomy" id="617107"/>
    <lineage>
        <taxon>Bacteria</taxon>
        <taxon>Bacillati</taxon>
        <taxon>Cyanobacteriota</taxon>
        <taxon>Cyanophyceae</taxon>
        <taxon>Nostocales</taxon>
        <taxon>Nodulariaceae</taxon>
        <taxon>Chrysosporum</taxon>
    </lineage>
</organism>
<dbReference type="EMBL" id="JANQDH010000064">
    <property type="protein sequence ID" value="MDH6060795.1"/>
    <property type="molecule type" value="Genomic_DNA"/>
</dbReference>
<gene>
    <name evidence="2" type="ORF">NWP17_10125</name>
</gene>
<sequence>MNKKNLSKVGNQTAGLAVTIFKTVTIGLTTPVLAVAGLLAMMTPSMAVTTSYANDYRLCTAQLLKLGITEQAVSQGCAAAVRPRDLSACVVKINKQTQISVVDALSSCEQARRPQNFSSCVVGIARNTPEAVNTTVLNYCGRSLLPDRFSQCVVGLLSEIDMAPTQAMDTCIDASDRVGGFSPAFTPQNLAPTELSPSFEVIPQSL</sequence>
<dbReference type="RefSeq" id="WP_280654787.1">
    <property type="nucleotide sequence ID" value="NZ_JANQDH010000064.1"/>
</dbReference>
<keyword evidence="3" id="KW-1185">Reference proteome</keyword>
<keyword evidence="1" id="KW-1133">Transmembrane helix</keyword>
<dbReference type="Proteomes" id="UP001159387">
    <property type="component" value="Unassembled WGS sequence"/>
</dbReference>
<reference evidence="2 3" key="1">
    <citation type="journal article" date="2023" name="J. Phycol.">
        <title>Chrysosporum ovalisporum is synonymous with the true-branching cyanobacterium Umezakia natans (Nostocales/Aphanizomenonaceae).</title>
        <authorList>
            <person name="McGregor G.B."/>
            <person name="Sendall B.C."/>
            <person name="Niiyama Y."/>
            <person name="Tuji A."/>
            <person name="Willis A."/>
        </authorList>
    </citation>
    <scope>NUCLEOTIDE SEQUENCE [LARGE SCALE GENOMIC DNA]</scope>
    <source>
        <strain evidence="2 3">ANA360D</strain>
    </source>
</reference>
<comment type="caution">
    <text evidence="2">The sequence shown here is derived from an EMBL/GenBank/DDBJ whole genome shotgun (WGS) entry which is preliminary data.</text>
</comment>
<evidence type="ECO:0000256" key="1">
    <source>
        <dbReference type="SAM" id="Phobius"/>
    </source>
</evidence>